<dbReference type="EMBL" id="PISD01000043">
    <property type="protein sequence ID" value="PKG27425.1"/>
    <property type="molecule type" value="Genomic_DNA"/>
</dbReference>
<evidence type="ECO:0000313" key="4">
    <source>
        <dbReference type="Proteomes" id="UP000233343"/>
    </source>
</evidence>
<dbReference type="Gene3D" id="1.10.260.40">
    <property type="entry name" value="lambda repressor-like DNA-binding domains"/>
    <property type="match status" value="1"/>
</dbReference>
<proteinExistence type="predicted"/>
<feature type="domain" description="HTH cro/C1-type" evidence="2">
    <location>
        <begin position="12"/>
        <end position="63"/>
    </location>
</feature>
<keyword evidence="1" id="KW-0238">DNA-binding</keyword>
<dbReference type="GO" id="GO:0003677">
    <property type="term" value="F:DNA binding"/>
    <property type="evidence" value="ECO:0007669"/>
    <property type="project" value="UniProtKB-KW"/>
</dbReference>
<dbReference type="PROSITE" id="PS50943">
    <property type="entry name" value="HTH_CROC1"/>
    <property type="match status" value="1"/>
</dbReference>
<dbReference type="Proteomes" id="UP000233343">
    <property type="component" value="Unassembled WGS sequence"/>
</dbReference>
<dbReference type="PANTHER" id="PTHR46558:SF13">
    <property type="entry name" value="HTH-TYPE TRANSCRIPTIONAL REGULATOR IMMR"/>
    <property type="match status" value="1"/>
</dbReference>
<dbReference type="SMART" id="SM00530">
    <property type="entry name" value="HTH_XRE"/>
    <property type="match status" value="1"/>
</dbReference>
<gene>
    <name evidence="3" type="ORF">CWS20_18720</name>
</gene>
<name>A0A2N0ZD51_9BACI</name>
<reference evidence="3 4" key="1">
    <citation type="journal article" date="2010" name="Int. J. Syst. Evol. Microbiol.">
        <title>Bacillus horneckiae sp. nov., isolated from a spacecraft-assembly clean room.</title>
        <authorList>
            <person name="Vaishampayan P."/>
            <person name="Probst A."/>
            <person name="Krishnamurthi S."/>
            <person name="Ghosh S."/>
            <person name="Osman S."/>
            <person name="McDowall A."/>
            <person name="Ruckmani A."/>
            <person name="Mayilraj S."/>
            <person name="Venkateswaran K."/>
        </authorList>
    </citation>
    <scope>NUCLEOTIDE SEQUENCE [LARGE SCALE GENOMIC DNA]</scope>
    <source>
        <strain evidence="4">1PO1SC</strain>
    </source>
</reference>
<dbReference type="Pfam" id="PF13560">
    <property type="entry name" value="HTH_31"/>
    <property type="match status" value="1"/>
</dbReference>
<sequence length="68" mass="7794">MIGNLATNLCILRHTKNLTQKEVAKKLGISEAKLSWYERNITVPNEEMLKELADFYGVTVQQLTEEDL</sequence>
<comment type="caution">
    <text evidence="3">The sequence shown here is derived from an EMBL/GenBank/DDBJ whole genome shotgun (WGS) entry which is preliminary data.</text>
</comment>
<dbReference type="InterPro" id="IPR010982">
    <property type="entry name" value="Lambda_DNA-bd_dom_sf"/>
</dbReference>
<accession>A0A2N0ZD51</accession>
<evidence type="ECO:0000256" key="1">
    <source>
        <dbReference type="ARBA" id="ARBA00023125"/>
    </source>
</evidence>
<dbReference type="SUPFAM" id="SSF47413">
    <property type="entry name" value="lambda repressor-like DNA-binding domains"/>
    <property type="match status" value="1"/>
</dbReference>
<dbReference type="RefSeq" id="WP_066197413.1">
    <property type="nucleotide sequence ID" value="NZ_JARSFA010000014.1"/>
</dbReference>
<evidence type="ECO:0000313" key="3">
    <source>
        <dbReference type="EMBL" id="PKG27425.1"/>
    </source>
</evidence>
<dbReference type="AlphaFoldDB" id="A0A2N0ZD51"/>
<protein>
    <submittedName>
        <fullName evidence="3">XRE family transcriptional regulator</fullName>
    </submittedName>
</protein>
<evidence type="ECO:0000259" key="2">
    <source>
        <dbReference type="PROSITE" id="PS50943"/>
    </source>
</evidence>
<dbReference type="CDD" id="cd00093">
    <property type="entry name" value="HTH_XRE"/>
    <property type="match status" value="1"/>
</dbReference>
<dbReference type="InterPro" id="IPR001387">
    <property type="entry name" value="Cro/C1-type_HTH"/>
</dbReference>
<keyword evidence="4" id="KW-1185">Reference proteome</keyword>
<organism evidence="3 4">
    <name type="scientific">Cytobacillus horneckiae</name>
    <dbReference type="NCBI Taxonomy" id="549687"/>
    <lineage>
        <taxon>Bacteria</taxon>
        <taxon>Bacillati</taxon>
        <taxon>Bacillota</taxon>
        <taxon>Bacilli</taxon>
        <taxon>Bacillales</taxon>
        <taxon>Bacillaceae</taxon>
        <taxon>Cytobacillus</taxon>
    </lineage>
</organism>
<dbReference type="PANTHER" id="PTHR46558">
    <property type="entry name" value="TRACRIPTIONAL REGULATORY PROTEIN-RELATED-RELATED"/>
    <property type="match status" value="1"/>
</dbReference>